<evidence type="ECO:0000259" key="3">
    <source>
        <dbReference type="Pfam" id="PF00685"/>
    </source>
</evidence>
<keyword evidence="5" id="KW-1185">Reference proteome</keyword>
<dbReference type="AlphaFoldDB" id="A0AAV3ZKK6"/>
<dbReference type="EMBL" id="BLXT01002679">
    <property type="protein sequence ID" value="GFN96465.1"/>
    <property type="molecule type" value="Genomic_DNA"/>
</dbReference>
<proteinExistence type="inferred from homology"/>
<protein>
    <submittedName>
        <fullName evidence="4">Sulfotransferase family cytosolic 1b member 1</fullName>
    </submittedName>
</protein>
<evidence type="ECO:0000313" key="5">
    <source>
        <dbReference type="Proteomes" id="UP000735302"/>
    </source>
</evidence>
<dbReference type="Pfam" id="PF00685">
    <property type="entry name" value="Sulfotransfer_1"/>
    <property type="match status" value="1"/>
</dbReference>
<dbReference type="Gene3D" id="3.40.50.300">
    <property type="entry name" value="P-loop containing nucleotide triphosphate hydrolases"/>
    <property type="match status" value="1"/>
</dbReference>
<sequence length="301" mass="35237">MSVQNELGPISITFKRHLPFADNAGIKDRKGNPINLTYHKGRYLTPCQPEYFEFSRNAELRPDDIIVCGYAKTGCHLIWETLNMIRKGKGQYTELGKAAAYLEYAGPELYDNLPSPRILNTHNEFDWLPDKARTYKNKIILSTRNPKDVAVSLYNHHMNLPEMYSYQGEFPDWFELFLDGHVDNGDFFDYHLHWEQAIKENPDHPILVVTYEACREDFRGTIRKLSKFIETPLTEEQVEDIAESISFEAMQKRFEALPTKKLIRKGQVGDWKNWLTEEQSAELDRRSEKLKGTHFEPRFEL</sequence>
<evidence type="ECO:0000256" key="2">
    <source>
        <dbReference type="ARBA" id="ARBA00022679"/>
    </source>
</evidence>
<dbReference type="SUPFAM" id="SSF52540">
    <property type="entry name" value="P-loop containing nucleoside triphosphate hydrolases"/>
    <property type="match status" value="1"/>
</dbReference>
<dbReference type="PANTHER" id="PTHR11783">
    <property type="entry name" value="SULFOTRANSFERASE SULT"/>
    <property type="match status" value="1"/>
</dbReference>
<dbReference type="Proteomes" id="UP000735302">
    <property type="component" value="Unassembled WGS sequence"/>
</dbReference>
<evidence type="ECO:0000256" key="1">
    <source>
        <dbReference type="ARBA" id="ARBA00005771"/>
    </source>
</evidence>
<reference evidence="4 5" key="1">
    <citation type="journal article" date="2021" name="Elife">
        <title>Chloroplast acquisition without the gene transfer in kleptoplastic sea slugs, Plakobranchus ocellatus.</title>
        <authorList>
            <person name="Maeda T."/>
            <person name="Takahashi S."/>
            <person name="Yoshida T."/>
            <person name="Shimamura S."/>
            <person name="Takaki Y."/>
            <person name="Nagai Y."/>
            <person name="Toyoda A."/>
            <person name="Suzuki Y."/>
            <person name="Arimoto A."/>
            <person name="Ishii H."/>
            <person name="Satoh N."/>
            <person name="Nishiyama T."/>
            <person name="Hasebe M."/>
            <person name="Maruyama T."/>
            <person name="Minagawa J."/>
            <person name="Obokata J."/>
            <person name="Shigenobu S."/>
        </authorList>
    </citation>
    <scope>NUCLEOTIDE SEQUENCE [LARGE SCALE GENOMIC DNA]</scope>
</reference>
<name>A0AAV3ZKK6_9GAST</name>
<dbReference type="InterPro" id="IPR027417">
    <property type="entry name" value="P-loop_NTPase"/>
</dbReference>
<dbReference type="InterPro" id="IPR000863">
    <property type="entry name" value="Sulfotransferase_dom"/>
</dbReference>
<keyword evidence="2" id="KW-0808">Transferase</keyword>
<accession>A0AAV3ZKK6</accession>
<dbReference type="GO" id="GO:0008146">
    <property type="term" value="F:sulfotransferase activity"/>
    <property type="evidence" value="ECO:0007669"/>
    <property type="project" value="InterPro"/>
</dbReference>
<evidence type="ECO:0000313" key="4">
    <source>
        <dbReference type="EMBL" id="GFN96465.1"/>
    </source>
</evidence>
<comment type="caution">
    <text evidence="4">The sequence shown here is derived from an EMBL/GenBank/DDBJ whole genome shotgun (WGS) entry which is preliminary data.</text>
</comment>
<feature type="domain" description="Sulfotransferase" evidence="3">
    <location>
        <begin position="62"/>
        <end position="288"/>
    </location>
</feature>
<gene>
    <name evidence="4" type="ORF">PoB_002297100</name>
</gene>
<comment type="similarity">
    <text evidence="1">Belongs to the sulfotransferase 1 family.</text>
</comment>
<organism evidence="4 5">
    <name type="scientific">Plakobranchus ocellatus</name>
    <dbReference type="NCBI Taxonomy" id="259542"/>
    <lineage>
        <taxon>Eukaryota</taxon>
        <taxon>Metazoa</taxon>
        <taxon>Spiralia</taxon>
        <taxon>Lophotrochozoa</taxon>
        <taxon>Mollusca</taxon>
        <taxon>Gastropoda</taxon>
        <taxon>Heterobranchia</taxon>
        <taxon>Euthyneura</taxon>
        <taxon>Panpulmonata</taxon>
        <taxon>Sacoglossa</taxon>
        <taxon>Placobranchoidea</taxon>
        <taxon>Plakobranchidae</taxon>
        <taxon>Plakobranchus</taxon>
    </lineage>
</organism>